<evidence type="ECO:0000313" key="1">
    <source>
        <dbReference type="EMBL" id="MBB5711447.1"/>
    </source>
</evidence>
<keyword evidence="2" id="KW-1185">Reference proteome</keyword>
<proteinExistence type="predicted"/>
<organism evidence="1 2">
    <name type="scientific">Sphingomonas xinjiangensis</name>
    <dbReference type="NCBI Taxonomy" id="643568"/>
    <lineage>
        <taxon>Bacteria</taxon>
        <taxon>Pseudomonadati</taxon>
        <taxon>Pseudomonadota</taxon>
        <taxon>Alphaproteobacteria</taxon>
        <taxon>Sphingomonadales</taxon>
        <taxon>Sphingomonadaceae</taxon>
        <taxon>Sphingomonas</taxon>
    </lineage>
</organism>
<evidence type="ECO:0000313" key="2">
    <source>
        <dbReference type="Proteomes" id="UP000527143"/>
    </source>
</evidence>
<dbReference type="RefSeq" id="WP_184088248.1">
    <property type="nucleotide sequence ID" value="NZ_JACIJF010000007.1"/>
</dbReference>
<protein>
    <recommendedName>
        <fullName evidence="3">DUF2793 domain-containing protein</fullName>
    </recommendedName>
</protein>
<evidence type="ECO:0008006" key="3">
    <source>
        <dbReference type="Google" id="ProtNLM"/>
    </source>
</evidence>
<dbReference type="Pfam" id="PF10983">
    <property type="entry name" value="DUF2793"/>
    <property type="match status" value="1"/>
</dbReference>
<dbReference type="Proteomes" id="UP000527143">
    <property type="component" value="Unassembled WGS sequence"/>
</dbReference>
<accession>A0A840YDH3</accession>
<reference evidence="1 2" key="1">
    <citation type="submission" date="2020-08" db="EMBL/GenBank/DDBJ databases">
        <title>Genomic Encyclopedia of Type Strains, Phase IV (KMG-IV): sequencing the most valuable type-strain genomes for metagenomic binning, comparative biology and taxonomic classification.</title>
        <authorList>
            <person name="Goeker M."/>
        </authorList>
    </citation>
    <scope>NUCLEOTIDE SEQUENCE [LARGE SCALE GENOMIC DNA]</scope>
    <source>
        <strain evidence="1 2">DSM 26736</strain>
    </source>
</reference>
<comment type="caution">
    <text evidence="1">The sequence shown here is derived from an EMBL/GenBank/DDBJ whole genome shotgun (WGS) entry which is preliminary data.</text>
</comment>
<sequence length="169" mass="17651">MSHDGTPRLGLPMLAAGQAQKEMTHNEALLLLDALVSGMATAIGAESPPDRPEDGQCWIVGADPTGAWQGHANALAAWSAGGWRFLAPREGMRVWAGAETGFALFRDGDWRIGEVHGKVFVEGVQVVGRRGLAVAEPAGGIVVDGQARAAIVAVLEALRTHGLIASDQL</sequence>
<dbReference type="AlphaFoldDB" id="A0A840YDH3"/>
<dbReference type="InterPro" id="IPR021251">
    <property type="entry name" value="DUF2793"/>
</dbReference>
<gene>
    <name evidence="1" type="ORF">FHT02_002691</name>
</gene>
<name>A0A840YDH3_9SPHN</name>
<dbReference type="EMBL" id="JACIJF010000007">
    <property type="protein sequence ID" value="MBB5711447.1"/>
    <property type="molecule type" value="Genomic_DNA"/>
</dbReference>